<accession>A0A0J9HBV4</accession>
<protein>
    <submittedName>
        <fullName evidence="1">Uncharacterized protein</fullName>
    </submittedName>
</protein>
<dbReference type="EMBL" id="GG749407">
    <property type="protein sequence ID" value="KMW66484.1"/>
    <property type="molecule type" value="Genomic_DNA"/>
</dbReference>
<dbReference type="Proteomes" id="UP000007802">
    <property type="component" value="Unassembled WGS sequence"/>
</dbReference>
<evidence type="ECO:0000313" key="1">
    <source>
        <dbReference type="EMBL" id="KMW66484.1"/>
    </source>
</evidence>
<reference evidence="1" key="1">
    <citation type="submission" date="2010-03" db="EMBL/GenBank/DDBJ databases">
        <title>Annotation of Blastomyces dermatitidis strain ATCC 18188.</title>
        <authorList>
            <consortium name="The Broad Institute Genome Sequencing Platform"/>
            <consortium name="Broad Institute Genome Sequencing Center for Infectious Disease."/>
            <person name="Cuomo C."/>
            <person name="Klein B."/>
            <person name="Sullivan T."/>
            <person name="Heitman J."/>
            <person name="Young S."/>
            <person name="Zeng Q."/>
            <person name="Gargeya S."/>
            <person name="Alvarado L."/>
            <person name="Berlin A.M."/>
            <person name="Chapman S.B."/>
            <person name="Chen Z."/>
            <person name="Freedman E."/>
            <person name="Gellesch M."/>
            <person name="Goldberg J."/>
            <person name="Griggs A."/>
            <person name="Gujja S."/>
            <person name="Heilman E."/>
            <person name="Heiman D."/>
            <person name="Howarth C."/>
            <person name="Mehta T."/>
            <person name="Neiman D."/>
            <person name="Pearson M."/>
            <person name="Roberts A."/>
            <person name="Saif S."/>
            <person name="Shea T."/>
            <person name="Shenoy N."/>
            <person name="Sisk P."/>
            <person name="Stolte C."/>
            <person name="Sykes S."/>
            <person name="White J."/>
            <person name="Yandava C."/>
            <person name="Haas B."/>
            <person name="Nusbaum C."/>
            <person name="Birren B."/>
        </authorList>
    </citation>
    <scope>NUCLEOTIDE SEQUENCE</scope>
    <source>
        <strain evidence="1">ATCC 18188</strain>
    </source>
</reference>
<sequence>MYCTVLCTYFVRSSDSAPQNRVSFKSMGSSRAARGRKPSGRFRIAGGKRDIGPVYSVQSREQNNKKASGMKPDLDRLVEIMYVRIHMRYFACGEMTWLSPFAPDDCAYGEPRHVLRAGCVCSSCTLMYSTILVADKILGVDTLFVVDRGGR</sequence>
<dbReference type="AlphaFoldDB" id="A0A0J9HBV4"/>
<name>A0A0J9HBV4_AJEDA</name>
<organism evidence="1">
    <name type="scientific">Ajellomyces dermatitidis (strain ATCC 18188 / CBS 674.68)</name>
    <name type="common">Blastomyces dermatitidis</name>
    <dbReference type="NCBI Taxonomy" id="653446"/>
    <lineage>
        <taxon>Eukaryota</taxon>
        <taxon>Fungi</taxon>
        <taxon>Dikarya</taxon>
        <taxon>Ascomycota</taxon>
        <taxon>Pezizomycotina</taxon>
        <taxon>Eurotiomycetes</taxon>
        <taxon>Eurotiomycetidae</taxon>
        <taxon>Onygenales</taxon>
        <taxon>Ajellomycetaceae</taxon>
        <taxon>Blastomyces</taxon>
    </lineage>
</organism>
<proteinExistence type="predicted"/>
<gene>
    <name evidence="1" type="ORF">BDDG_11563</name>
</gene>